<dbReference type="AlphaFoldDB" id="A0A239BNL3"/>
<comment type="function">
    <text evidence="3">Probably deamidates glutamine residues to glutamate on methyl-accepting chemotaxis receptors (MCPs), playing an important role in chemotaxis.</text>
</comment>
<dbReference type="CDD" id="cd16352">
    <property type="entry name" value="CheD"/>
    <property type="match status" value="1"/>
</dbReference>
<name>A0A239BNL3_9BACT</name>
<organism evidence="4 5">
    <name type="scientific">Humidesulfovibrio mexicanus</name>
    <dbReference type="NCBI Taxonomy" id="147047"/>
    <lineage>
        <taxon>Bacteria</taxon>
        <taxon>Pseudomonadati</taxon>
        <taxon>Thermodesulfobacteriota</taxon>
        <taxon>Desulfovibrionia</taxon>
        <taxon>Desulfovibrionales</taxon>
        <taxon>Desulfovibrionaceae</taxon>
        <taxon>Humidesulfovibrio</taxon>
    </lineage>
</organism>
<keyword evidence="1 3" id="KW-0145">Chemotaxis</keyword>
<dbReference type="HAMAP" id="MF_01440">
    <property type="entry name" value="CheD"/>
    <property type="match status" value="1"/>
</dbReference>
<dbReference type="EMBL" id="FZOC01000006">
    <property type="protein sequence ID" value="SNS09570.1"/>
    <property type="molecule type" value="Genomic_DNA"/>
</dbReference>
<dbReference type="Pfam" id="PF03975">
    <property type="entry name" value="CheD"/>
    <property type="match status" value="1"/>
</dbReference>
<keyword evidence="5" id="KW-1185">Reference proteome</keyword>
<dbReference type="OrthoDB" id="9807202at2"/>
<dbReference type="SUPFAM" id="SSF64438">
    <property type="entry name" value="CNF1/YfiH-like putative cysteine hydrolases"/>
    <property type="match status" value="1"/>
</dbReference>
<evidence type="ECO:0000256" key="1">
    <source>
        <dbReference type="ARBA" id="ARBA00022500"/>
    </source>
</evidence>
<dbReference type="Gene3D" id="3.30.1330.200">
    <property type="match status" value="1"/>
</dbReference>
<dbReference type="InterPro" id="IPR005659">
    <property type="entry name" value="Chemorcpt_Glu_NH3ase_CheD"/>
</dbReference>
<dbReference type="PANTHER" id="PTHR35147">
    <property type="entry name" value="CHEMORECEPTOR GLUTAMINE DEAMIDASE CHED-RELATED"/>
    <property type="match status" value="1"/>
</dbReference>
<dbReference type="GO" id="GO:0006935">
    <property type="term" value="P:chemotaxis"/>
    <property type="evidence" value="ECO:0007669"/>
    <property type="project" value="UniProtKB-UniRule"/>
</dbReference>
<comment type="catalytic activity">
    <reaction evidence="3">
        <text>L-glutaminyl-[protein] + H2O = L-glutamyl-[protein] + NH4(+)</text>
        <dbReference type="Rhea" id="RHEA:16441"/>
        <dbReference type="Rhea" id="RHEA-COMP:10207"/>
        <dbReference type="Rhea" id="RHEA-COMP:10208"/>
        <dbReference type="ChEBI" id="CHEBI:15377"/>
        <dbReference type="ChEBI" id="CHEBI:28938"/>
        <dbReference type="ChEBI" id="CHEBI:29973"/>
        <dbReference type="ChEBI" id="CHEBI:30011"/>
        <dbReference type="EC" id="3.5.1.44"/>
    </reaction>
</comment>
<dbReference type="GO" id="GO:0050568">
    <property type="term" value="F:protein-glutamine glutaminase activity"/>
    <property type="evidence" value="ECO:0007669"/>
    <property type="project" value="UniProtKB-UniRule"/>
</dbReference>
<dbReference type="RefSeq" id="WP_089274915.1">
    <property type="nucleotide sequence ID" value="NZ_FZOC01000006.1"/>
</dbReference>
<sequence>MPRSPCHDRPDLPLGHVSIGDCAFAPRPMLLTTVLGSCVCATFHHPGRRAGGMFHAMLPDRGMRKNTERTPVCTFADLAVEAMVERFRAAGMAPDELVVKLFGGANTMEAAGRSELNDMLDVGAKNVRTALAALAAHGLAPTVSDVLGPHGRKLYFATATGEVWLSYLTPELARKYLAERKRC</sequence>
<reference evidence="4 5" key="1">
    <citation type="submission" date="2017-06" db="EMBL/GenBank/DDBJ databases">
        <authorList>
            <person name="Kim H.J."/>
            <person name="Triplett B.A."/>
        </authorList>
    </citation>
    <scope>NUCLEOTIDE SEQUENCE [LARGE SCALE GENOMIC DNA]</scope>
    <source>
        <strain evidence="4 5">DSM 13116</strain>
    </source>
</reference>
<comment type="similarity">
    <text evidence="3">Belongs to the CheD family.</text>
</comment>
<evidence type="ECO:0000256" key="2">
    <source>
        <dbReference type="ARBA" id="ARBA00022801"/>
    </source>
</evidence>
<keyword evidence="2 3" id="KW-0378">Hydrolase</keyword>
<proteinExistence type="inferred from homology"/>
<evidence type="ECO:0000313" key="5">
    <source>
        <dbReference type="Proteomes" id="UP000198324"/>
    </source>
</evidence>
<gene>
    <name evidence="3" type="primary">cheD</name>
    <name evidence="4" type="ORF">SAMN04488503_2706</name>
</gene>
<dbReference type="InterPro" id="IPR011324">
    <property type="entry name" value="Cytotoxic_necrot_fac-like_cat"/>
</dbReference>
<accession>A0A239BNL3</accession>
<evidence type="ECO:0000313" key="4">
    <source>
        <dbReference type="EMBL" id="SNS09570.1"/>
    </source>
</evidence>
<dbReference type="InterPro" id="IPR038592">
    <property type="entry name" value="CheD-like_sf"/>
</dbReference>
<protein>
    <recommendedName>
        <fullName evidence="3">Probable chemoreceptor glutamine deamidase CheD</fullName>
        <ecNumber evidence="3">3.5.1.44</ecNumber>
    </recommendedName>
</protein>
<dbReference type="PANTHER" id="PTHR35147:SF1">
    <property type="entry name" value="CHEMORECEPTOR GLUTAMINE DEAMIDASE CHED-RELATED"/>
    <property type="match status" value="1"/>
</dbReference>
<dbReference type="Proteomes" id="UP000198324">
    <property type="component" value="Unassembled WGS sequence"/>
</dbReference>
<dbReference type="EC" id="3.5.1.44" evidence="3"/>
<evidence type="ECO:0000256" key="3">
    <source>
        <dbReference type="HAMAP-Rule" id="MF_01440"/>
    </source>
</evidence>